<comment type="caution">
    <text evidence="8">The sequence shown here is derived from an EMBL/GenBank/DDBJ whole genome shotgun (WGS) entry which is preliminary data.</text>
</comment>
<dbReference type="PANTHER" id="PTHR45339:SF1">
    <property type="entry name" value="HYBRID SIGNAL TRANSDUCTION HISTIDINE KINASE J"/>
    <property type="match status" value="1"/>
</dbReference>
<evidence type="ECO:0000256" key="5">
    <source>
        <dbReference type="PROSITE-ProRule" id="PRU00169"/>
    </source>
</evidence>
<dbReference type="Gene3D" id="3.40.50.2300">
    <property type="match status" value="1"/>
</dbReference>
<dbReference type="Pfam" id="PF02518">
    <property type="entry name" value="HATPase_c"/>
    <property type="match status" value="1"/>
</dbReference>
<name>A0ABU0ICI2_9HYPH</name>
<feature type="modified residue" description="4-aspartylphosphate" evidence="5">
    <location>
        <position position="457"/>
    </location>
</feature>
<evidence type="ECO:0000256" key="2">
    <source>
        <dbReference type="ARBA" id="ARBA00012438"/>
    </source>
</evidence>
<accession>A0ABU0ICI2</accession>
<keyword evidence="4" id="KW-0902">Two-component regulatory system</keyword>
<dbReference type="InterPro" id="IPR004358">
    <property type="entry name" value="Sig_transdc_His_kin-like_C"/>
</dbReference>
<sequence length="536" mass="58499">MMPMEIEEAELSPVTAETVRTRLLATVSHEMRTPLNGILGMSHLLGRTDLSPEQRNYLAAIVQAGEALNQLVADLLDYSTLETGHFELHSQRVSPRRLIEGVVEMLAPRAHAKGIEIAATAQACVAEEIEVDVARLRQVLFNIIGNAVKFTQEGGVLVSSSCSGHDLLIRIRDTGPGMSEEERARLFVEFSQAGDQLQRSGGTGLGLFISQRLMMALGGSLAVTESCKGKGSLFEIRLPCTAAAIEPAALPRERLLESSRVLLLAPNGPAAEATEASIRALGGICYRTCNAAMAVEILQQVRERGEVLTDIIVDHRRVSDYDAQVVAHLQGMPRLRRIYLVTPEERPVRPLTGFDAWLIRPLREQTLSDVLRGLMSGVDTDVAEESAKPDDLAESRRQRSLSSLNILVGEDDYVNATLLKAVLKKAGHEVSHVGDFDALRREVASDLGAEADLIITDLGMPGGEGASVLRYVRMVEQLKRRRRCPIVVLTGDLRDSSRVDALASGADLVLQKPVNPDRLLSEIRSLLQVGEYRSYG</sequence>
<dbReference type="Proteomes" id="UP001235269">
    <property type="component" value="Unassembled WGS sequence"/>
</dbReference>
<keyword evidence="3 5" id="KW-0597">Phosphoprotein</keyword>
<dbReference type="InterPro" id="IPR005467">
    <property type="entry name" value="His_kinase_dom"/>
</dbReference>
<reference evidence="8 9" key="1">
    <citation type="submission" date="2023-07" db="EMBL/GenBank/DDBJ databases">
        <title>Genomic Encyclopedia of Type Strains, Phase IV (KMG-IV): sequencing the most valuable type-strain genomes for metagenomic binning, comparative biology and taxonomic classification.</title>
        <authorList>
            <person name="Goeker M."/>
        </authorList>
    </citation>
    <scope>NUCLEOTIDE SEQUENCE [LARGE SCALE GENOMIC DNA]</scope>
    <source>
        <strain evidence="8 9">DSM 100301</strain>
    </source>
</reference>
<dbReference type="Pfam" id="PF00072">
    <property type="entry name" value="Response_reg"/>
    <property type="match status" value="1"/>
</dbReference>
<dbReference type="InterPro" id="IPR036097">
    <property type="entry name" value="HisK_dim/P_sf"/>
</dbReference>
<dbReference type="Pfam" id="PF00512">
    <property type="entry name" value="HisKA"/>
    <property type="match status" value="1"/>
</dbReference>
<dbReference type="InterPro" id="IPR011006">
    <property type="entry name" value="CheY-like_superfamily"/>
</dbReference>
<dbReference type="PANTHER" id="PTHR45339">
    <property type="entry name" value="HYBRID SIGNAL TRANSDUCTION HISTIDINE KINASE J"/>
    <property type="match status" value="1"/>
</dbReference>
<dbReference type="PROSITE" id="PS50110">
    <property type="entry name" value="RESPONSE_REGULATORY"/>
    <property type="match status" value="1"/>
</dbReference>
<dbReference type="CDD" id="cd17546">
    <property type="entry name" value="REC_hyHK_CKI1_RcsC-like"/>
    <property type="match status" value="1"/>
</dbReference>
<evidence type="ECO:0000313" key="9">
    <source>
        <dbReference type="Proteomes" id="UP001235269"/>
    </source>
</evidence>
<evidence type="ECO:0000256" key="1">
    <source>
        <dbReference type="ARBA" id="ARBA00000085"/>
    </source>
</evidence>
<dbReference type="SMART" id="SM00448">
    <property type="entry name" value="REC"/>
    <property type="match status" value="1"/>
</dbReference>
<dbReference type="InterPro" id="IPR036890">
    <property type="entry name" value="HATPase_C_sf"/>
</dbReference>
<dbReference type="SMART" id="SM00388">
    <property type="entry name" value="HisKA"/>
    <property type="match status" value="1"/>
</dbReference>
<dbReference type="SMART" id="SM00387">
    <property type="entry name" value="HATPase_c"/>
    <property type="match status" value="1"/>
</dbReference>
<organism evidence="8 9">
    <name type="scientific">Rhizobium paknamense</name>
    <dbReference type="NCBI Taxonomy" id="1206817"/>
    <lineage>
        <taxon>Bacteria</taxon>
        <taxon>Pseudomonadati</taxon>
        <taxon>Pseudomonadota</taxon>
        <taxon>Alphaproteobacteria</taxon>
        <taxon>Hyphomicrobiales</taxon>
        <taxon>Rhizobiaceae</taxon>
        <taxon>Rhizobium/Agrobacterium group</taxon>
        <taxon>Rhizobium</taxon>
    </lineage>
</organism>
<feature type="domain" description="Histidine kinase" evidence="6">
    <location>
        <begin position="26"/>
        <end position="242"/>
    </location>
</feature>
<dbReference type="InterPro" id="IPR003661">
    <property type="entry name" value="HisK_dim/P_dom"/>
</dbReference>
<evidence type="ECO:0000259" key="6">
    <source>
        <dbReference type="PROSITE" id="PS50109"/>
    </source>
</evidence>
<gene>
    <name evidence="8" type="ORF">QO005_001652</name>
</gene>
<dbReference type="PRINTS" id="PR00344">
    <property type="entry name" value="BCTRLSENSOR"/>
</dbReference>
<evidence type="ECO:0000256" key="3">
    <source>
        <dbReference type="ARBA" id="ARBA00022553"/>
    </source>
</evidence>
<dbReference type="InterPro" id="IPR003594">
    <property type="entry name" value="HATPase_dom"/>
</dbReference>
<dbReference type="PROSITE" id="PS50109">
    <property type="entry name" value="HIS_KIN"/>
    <property type="match status" value="1"/>
</dbReference>
<dbReference type="CDD" id="cd00082">
    <property type="entry name" value="HisKA"/>
    <property type="match status" value="1"/>
</dbReference>
<dbReference type="Gene3D" id="3.30.565.10">
    <property type="entry name" value="Histidine kinase-like ATPase, C-terminal domain"/>
    <property type="match status" value="1"/>
</dbReference>
<dbReference type="EC" id="2.7.13.3" evidence="2"/>
<dbReference type="SUPFAM" id="SSF47384">
    <property type="entry name" value="Homodimeric domain of signal transducing histidine kinase"/>
    <property type="match status" value="1"/>
</dbReference>
<dbReference type="CDD" id="cd16922">
    <property type="entry name" value="HATPase_EvgS-ArcB-TorS-like"/>
    <property type="match status" value="1"/>
</dbReference>
<dbReference type="Gene3D" id="1.10.287.130">
    <property type="match status" value="1"/>
</dbReference>
<dbReference type="SUPFAM" id="SSF52172">
    <property type="entry name" value="CheY-like"/>
    <property type="match status" value="1"/>
</dbReference>
<dbReference type="RefSeq" id="WP_307157513.1">
    <property type="nucleotide sequence ID" value="NZ_JAUSWH010000004.1"/>
</dbReference>
<dbReference type="SUPFAM" id="SSF55874">
    <property type="entry name" value="ATPase domain of HSP90 chaperone/DNA topoisomerase II/histidine kinase"/>
    <property type="match status" value="1"/>
</dbReference>
<dbReference type="InterPro" id="IPR001789">
    <property type="entry name" value="Sig_transdc_resp-reg_receiver"/>
</dbReference>
<feature type="domain" description="Response regulatory" evidence="7">
    <location>
        <begin position="405"/>
        <end position="527"/>
    </location>
</feature>
<proteinExistence type="predicted"/>
<evidence type="ECO:0000259" key="7">
    <source>
        <dbReference type="PROSITE" id="PS50110"/>
    </source>
</evidence>
<evidence type="ECO:0000256" key="4">
    <source>
        <dbReference type="ARBA" id="ARBA00023012"/>
    </source>
</evidence>
<protein>
    <recommendedName>
        <fullName evidence="2">histidine kinase</fullName>
        <ecNumber evidence="2">2.7.13.3</ecNumber>
    </recommendedName>
</protein>
<evidence type="ECO:0000313" key="8">
    <source>
        <dbReference type="EMBL" id="MDQ0455318.1"/>
    </source>
</evidence>
<comment type="catalytic activity">
    <reaction evidence="1">
        <text>ATP + protein L-histidine = ADP + protein N-phospho-L-histidine.</text>
        <dbReference type="EC" id="2.7.13.3"/>
    </reaction>
</comment>
<dbReference type="EMBL" id="JAUSWH010000004">
    <property type="protein sequence ID" value="MDQ0455318.1"/>
    <property type="molecule type" value="Genomic_DNA"/>
</dbReference>
<keyword evidence="9" id="KW-1185">Reference proteome</keyword>